<comment type="similarity">
    <text evidence="5">Belongs to the TDD superfamily. DTWD2 family.</text>
</comment>
<evidence type="ECO:0000256" key="4">
    <source>
        <dbReference type="ARBA" id="ARBA00022694"/>
    </source>
</evidence>
<dbReference type="PANTHER" id="PTHR21392">
    <property type="entry name" value="TRNA-URIDINE AMINOCARBOXYPROPYLTRANSFERASE 2"/>
    <property type="match status" value="1"/>
</dbReference>
<evidence type="ECO:0000256" key="5">
    <source>
        <dbReference type="ARBA" id="ARBA00034489"/>
    </source>
</evidence>
<evidence type="ECO:0000259" key="6">
    <source>
        <dbReference type="SMART" id="SM01144"/>
    </source>
</evidence>
<evidence type="ECO:0000313" key="8">
    <source>
        <dbReference type="Proteomes" id="UP001168640"/>
    </source>
</evidence>
<gene>
    <name evidence="7" type="ORF">QVZ43_07575</name>
</gene>
<keyword evidence="4" id="KW-0819">tRNA processing</keyword>
<dbReference type="SMART" id="SM01144">
    <property type="entry name" value="DTW"/>
    <property type="match status" value="1"/>
</dbReference>
<name>A0ABT8W029_9GAMM</name>
<comment type="caution">
    <text evidence="7">The sequence shown here is derived from an EMBL/GenBank/DDBJ whole genome shotgun (WGS) entry which is preliminary data.</text>
</comment>
<evidence type="ECO:0000256" key="3">
    <source>
        <dbReference type="ARBA" id="ARBA00022691"/>
    </source>
</evidence>
<protein>
    <recommendedName>
        <fullName evidence="1">tRNA-uridine aminocarboxypropyltransferase</fullName>
        <ecNumber evidence="1">2.5.1.25</ecNumber>
    </recommendedName>
</protein>
<evidence type="ECO:0000256" key="1">
    <source>
        <dbReference type="ARBA" id="ARBA00012386"/>
    </source>
</evidence>
<dbReference type="InterPro" id="IPR039262">
    <property type="entry name" value="DTWD2/TAPT"/>
</dbReference>
<dbReference type="RefSeq" id="WP_302909439.1">
    <property type="nucleotide sequence ID" value="NZ_JAUMIS010000001.1"/>
</dbReference>
<keyword evidence="2 7" id="KW-0808">Transferase</keyword>
<keyword evidence="3" id="KW-0949">S-adenosyl-L-methionine</keyword>
<dbReference type="InterPro" id="IPR005636">
    <property type="entry name" value="DTW"/>
</dbReference>
<dbReference type="PANTHER" id="PTHR21392:SF0">
    <property type="entry name" value="TRNA-URIDINE AMINOCARBOXYPROPYLTRANSFERASE 2"/>
    <property type="match status" value="1"/>
</dbReference>
<dbReference type="Proteomes" id="UP001168640">
    <property type="component" value="Unassembled WGS sequence"/>
</dbReference>
<evidence type="ECO:0000313" key="7">
    <source>
        <dbReference type="EMBL" id="MDO3721581.1"/>
    </source>
</evidence>
<accession>A0ABT8W029</accession>
<evidence type="ECO:0000256" key="2">
    <source>
        <dbReference type="ARBA" id="ARBA00022679"/>
    </source>
</evidence>
<reference evidence="7" key="1">
    <citation type="submission" date="2023-07" db="EMBL/GenBank/DDBJ databases">
        <title>Marinobacter sp. chi1 genome sequencing and assembly.</title>
        <authorList>
            <person name="Park S."/>
        </authorList>
    </citation>
    <scope>NUCLEOTIDE SEQUENCE</scope>
    <source>
        <strain evidence="7">Chi1</strain>
    </source>
</reference>
<dbReference type="Pfam" id="PF03942">
    <property type="entry name" value="DTW"/>
    <property type="match status" value="1"/>
</dbReference>
<organism evidence="7 8">
    <name type="scientific">Marinobacter suaedae</name>
    <dbReference type="NCBI Taxonomy" id="3057675"/>
    <lineage>
        <taxon>Bacteria</taxon>
        <taxon>Pseudomonadati</taxon>
        <taxon>Pseudomonadota</taxon>
        <taxon>Gammaproteobacteria</taxon>
        <taxon>Pseudomonadales</taxon>
        <taxon>Marinobacteraceae</taxon>
        <taxon>Marinobacter</taxon>
    </lineage>
</organism>
<feature type="domain" description="DTW" evidence="6">
    <location>
        <begin position="2"/>
        <end position="189"/>
    </location>
</feature>
<keyword evidence="8" id="KW-1185">Reference proteome</keyword>
<dbReference type="EC" id="2.5.1.25" evidence="1"/>
<dbReference type="GO" id="GO:0016432">
    <property type="term" value="F:tRNA-uridine aminocarboxypropyltransferase activity"/>
    <property type="evidence" value="ECO:0007669"/>
    <property type="project" value="UniProtKB-EC"/>
</dbReference>
<dbReference type="EMBL" id="JAUMIS010000001">
    <property type="protein sequence ID" value="MDO3721581.1"/>
    <property type="molecule type" value="Genomic_DNA"/>
</dbReference>
<proteinExistence type="inferred from homology"/>
<sequence length="199" mass="22059">MPRDLCPHCNLHLNICVCAHCRPVANRTPITILQHPTEVDRPKGTVRILQRCLDRLRVLVGETPDQFRRGGFDPTTLSDTTALLFPGPRSQPVEHADLAAISHWVVLDGTWRKAARILHTNPGLKALPAYHFQQAPPSRYIVRKAPGPDALSTAEAVSHLLDIVEPGTDTGPIGDAMTALIDKQLAQIPDRLRHHYPTR</sequence>